<sequence length="66" mass="7588">MEIEQNGEHGEHYNTLATATAAPKERKVLRDTTLASFMGKRQKKKKDTVAKDWLWGELQMRQLKGS</sequence>
<evidence type="ECO:0000256" key="1">
    <source>
        <dbReference type="SAM" id="MobiDB-lite"/>
    </source>
</evidence>
<gene>
    <name evidence="2" type="ORF">MKW98_006582</name>
</gene>
<proteinExistence type="predicted"/>
<evidence type="ECO:0000313" key="2">
    <source>
        <dbReference type="EMBL" id="KAI3944421.1"/>
    </source>
</evidence>
<dbReference type="EMBL" id="JAJJMB010004055">
    <property type="protein sequence ID" value="KAI3944421.1"/>
    <property type="molecule type" value="Genomic_DNA"/>
</dbReference>
<feature type="compositionally biased region" description="Basic and acidic residues" evidence="1">
    <location>
        <begin position="1"/>
        <end position="12"/>
    </location>
</feature>
<dbReference type="Proteomes" id="UP001202328">
    <property type="component" value="Unassembled WGS sequence"/>
</dbReference>
<protein>
    <submittedName>
        <fullName evidence="2">Uncharacterized protein</fullName>
    </submittedName>
</protein>
<accession>A0AAD4XTY6</accession>
<evidence type="ECO:0000313" key="3">
    <source>
        <dbReference type="Proteomes" id="UP001202328"/>
    </source>
</evidence>
<feature type="region of interest" description="Disordered" evidence="1">
    <location>
        <begin position="1"/>
        <end position="24"/>
    </location>
</feature>
<dbReference type="AlphaFoldDB" id="A0AAD4XTY6"/>
<comment type="caution">
    <text evidence="2">The sequence shown here is derived from an EMBL/GenBank/DDBJ whole genome shotgun (WGS) entry which is preliminary data.</text>
</comment>
<keyword evidence="3" id="KW-1185">Reference proteome</keyword>
<organism evidence="2 3">
    <name type="scientific">Papaver atlanticum</name>
    <dbReference type="NCBI Taxonomy" id="357466"/>
    <lineage>
        <taxon>Eukaryota</taxon>
        <taxon>Viridiplantae</taxon>
        <taxon>Streptophyta</taxon>
        <taxon>Embryophyta</taxon>
        <taxon>Tracheophyta</taxon>
        <taxon>Spermatophyta</taxon>
        <taxon>Magnoliopsida</taxon>
        <taxon>Ranunculales</taxon>
        <taxon>Papaveraceae</taxon>
        <taxon>Papaveroideae</taxon>
        <taxon>Papaver</taxon>
    </lineage>
</organism>
<reference evidence="2" key="1">
    <citation type="submission" date="2022-04" db="EMBL/GenBank/DDBJ databases">
        <title>A functionally conserved STORR gene fusion in Papaver species that diverged 16.8 million years ago.</title>
        <authorList>
            <person name="Catania T."/>
        </authorList>
    </citation>
    <scope>NUCLEOTIDE SEQUENCE</scope>
    <source>
        <strain evidence="2">S-188037</strain>
    </source>
</reference>
<name>A0AAD4XTY6_9MAGN</name>